<dbReference type="Gene3D" id="2.130.10.10">
    <property type="entry name" value="YVTN repeat-like/Quinoprotein amine dehydrogenase"/>
    <property type="match status" value="1"/>
</dbReference>
<reference evidence="1 2" key="1">
    <citation type="submission" date="2023-03" db="EMBL/GenBank/DDBJ databases">
        <title>Bacillus Genome Sequencing.</title>
        <authorList>
            <person name="Dunlap C."/>
        </authorList>
    </citation>
    <scope>NUCLEOTIDE SEQUENCE [LARGE SCALE GENOMIC DNA]</scope>
    <source>
        <strain evidence="1 2">BD-525</strain>
    </source>
</reference>
<evidence type="ECO:0000313" key="2">
    <source>
        <dbReference type="Proteomes" id="UP001344632"/>
    </source>
</evidence>
<keyword evidence="2" id="KW-1185">Reference proteome</keyword>
<name>A0ABU6GQT9_9BACL</name>
<gene>
    <name evidence="1" type="ORF">P4H66_16890</name>
</gene>
<dbReference type="NCBIfam" id="TIGR02276">
    <property type="entry name" value="beta_rpt_yvtn"/>
    <property type="match status" value="1"/>
</dbReference>
<protein>
    <submittedName>
        <fullName evidence="1">Uncharacterized protein</fullName>
    </submittedName>
</protein>
<dbReference type="SUPFAM" id="SSF50974">
    <property type="entry name" value="Nitrous oxide reductase, N-terminal domain"/>
    <property type="match status" value="1"/>
</dbReference>
<dbReference type="InterPro" id="IPR015943">
    <property type="entry name" value="WD40/YVTN_repeat-like_dom_sf"/>
</dbReference>
<sequence>MNPLTNGIYVANNANSTISVIDGNTITVITAIPVGSGPNSVGVNP</sequence>
<dbReference type="InterPro" id="IPR011964">
    <property type="entry name" value="YVTN_b-propeller_repeat"/>
</dbReference>
<dbReference type="EMBL" id="JARLKZ010000012">
    <property type="protein sequence ID" value="MEC0241497.1"/>
    <property type="molecule type" value="Genomic_DNA"/>
</dbReference>
<organism evidence="1 2">
    <name type="scientific">Paenibacillus dokdonensis</name>
    <dbReference type="NCBI Taxonomy" id="2567944"/>
    <lineage>
        <taxon>Bacteria</taxon>
        <taxon>Bacillati</taxon>
        <taxon>Bacillota</taxon>
        <taxon>Bacilli</taxon>
        <taxon>Bacillales</taxon>
        <taxon>Paenibacillaceae</taxon>
        <taxon>Paenibacillus</taxon>
    </lineage>
</organism>
<comment type="caution">
    <text evidence="1">The sequence shown here is derived from an EMBL/GenBank/DDBJ whole genome shotgun (WGS) entry which is preliminary data.</text>
</comment>
<accession>A0ABU6GQT9</accession>
<proteinExistence type="predicted"/>
<dbReference type="InterPro" id="IPR011045">
    <property type="entry name" value="N2O_reductase_N"/>
</dbReference>
<dbReference type="Proteomes" id="UP001344632">
    <property type="component" value="Unassembled WGS sequence"/>
</dbReference>
<evidence type="ECO:0000313" key="1">
    <source>
        <dbReference type="EMBL" id="MEC0241497.1"/>
    </source>
</evidence>